<dbReference type="RefSeq" id="WP_184845128.1">
    <property type="nucleotide sequence ID" value="NZ_BAAAVN010000031.1"/>
</dbReference>
<sequence>MEIRVHEVQVQSPAGGWQGHEFEYDRATDLFQCVNCGRYEGTVTNDDKTLLPCQPSAEWVKRQEEAATRARARKPRCFYSESFDGDDGDPGDYLACVGDAGHDGPHQLAVRNADDY</sequence>
<evidence type="ECO:0000313" key="1">
    <source>
        <dbReference type="EMBL" id="MBB5984017.1"/>
    </source>
</evidence>
<dbReference type="AlphaFoldDB" id="A0A841E6R4"/>
<name>A0A841E6R4_9ACTN</name>
<organism evidence="1 2">
    <name type="scientific">Kribbella solani</name>
    <dbReference type="NCBI Taxonomy" id="236067"/>
    <lineage>
        <taxon>Bacteria</taxon>
        <taxon>Bacillati</taxon>
        <taxon>Actinomycetota</taxon>
        <taxon>Actinomycetes</taxon>
        <taxon>Propionibacteriales</taxon>
        <taxon>Kribbellaceae</taxon>
        <taxon>Kribbella</taxon>
    </lineage>
</organism>
<protein>
    <submittedName>
        <fullName evidence="1">Uncharacterized protein</fullName>
    </submittedName>
</protein>
<evidence type="ECO:0000313" key="2">
    <source>
        <dbReference type="Proteomes" id="UP000558997"/>
    </source>
</evidence>
<keyword evidence="2" id="KW-1185">Reference proteome</keyword>
<dbReference type="EMBL" id="JACHNF010000002">
    <property type="protein sequence ID" value="MBB5984017.1"/>
    <property type="molecule type" value="Genomic_DNA"/>
</dbReference>
<comment type="caution">
    <text evidence="1">The sequence shown here is derived from an EMBL/GenBank/DDBJ whole genome shotgun (WGS) entry which is preliminary data.</text>
</comment>
<accession>A0A841E6R4</accession>
<reference evidence="1 2" key="1">
    <citation type="submission" date="2020-08" db="EMBL/GenBank/DDBJ databases">
        <title>Sequencing the genomes of 1000 actinobacteria strains.</title>
        <authorList>
            <person name="Klenk H.-P."/>
        </authorList>
    </citation>
    <scope>NUCLEOTIDE SEQUENCE [LARGE SCALE GENOMIC DNA]</scope>
    <source>
        <strain evidence="1 2">DSM 17294</strain>
    </source>
</reference>
<dbReference type="Proteomes" id="UP000558997">
    <property type="component" value="Unassembled WGS sequence"/>
</dbReference>
<gene>
    <name evidence="1" type="ORF">HDA44_007432</name>
</gene>
<proteinExistence type="predicted"/>